<dbReference type="EMBL" id="JBFRUW010000050">
    <property type="protein sequence ID" value="MFA0569332.1"/>
    <property type="molecule type" value="Genomic_DNA"/>
</dbReference>
<dbReference type="RefSeq" id="WP_372266455.1">
    <property type="nucleotide sequence ID" value="NZ_JBFRUW010000050.1"/>
</dbReference>
<name>A0ABV4NDJ0_9VIBR</name>
<evidence type="ECO:0000313" key="1">
    <source>
        <dbReference type="EMBL" id="MFA0569332.1"/>
    </source>
</evidence>
<reference evidence="1 2" key="1">
    <citation type="journal article" date="2024" name="ISME J.">
        <title>Tailless and filamentous prophages are predominant in marine Vibrio.</title>
        <authorList>
            <person name="Steensen K."/>
            <person name="Seneca J."/>
            <person name="Bartlau N."/>
            <person name="Yu X.A."/>
            <person name="Hussain F.A."/>
            <person name="Polz M.F."/>
        </authorList>
    </citation>
    <scope>NUCLEOTIDE SEQUENCE [LARGE SCALE GENOMIC DNA]</scope>
    <source>
        <strain evidence="1 2">10N.222.51.A1</strain>
    </source>
</reference>
<evidence type="ECO:0000313" key="2">
    <source>
        <dbReference type="Proteomes" id="UP001570417"/>
    </source>
</evidence>
<protein>
    <submittedName>
        <fullName evidence="1">Uncharacterized protein</fullName>
    </submittedName>
</protein>
<proteinExistence type="predicted"/>
<comment type="caution">
    <text evidence="1">The sequence shown here is derived from an EMBL/GenBank/DDBJ whole genome shotgun (WGS) entry which is preliminary data.</text>
</comment>
<keyword evidence="2" id="KW-1185">Reference proteome</keyword>
<sequence>MTINKYYVLVPQHSEDSVQLTDTDTDKEIQRQEALKQAQIQGGFDSSNDD</sequence>
<accession>A0ABV4NDJ0</accession>
<organism evidence="1 2">
    <name type="scientific">Vibrio gallaecicus</name>
    <dbReference type="NCBI Taxonomy" id="552386"/>
    <lineage>
        <taxon>Bacteria</taxon>
        <taxon>Pseudomonadati</taxon>
        <taxon>Pseudomonadota</taxon>
        <taxon>Gammaproteobacteria</taxon>
        <taxon>Vibrionales</taxon>
        <taxon>Vibrionaceae</taxon>
        <taxon>Vibrio</taxon>
    </lineage>
</organism>
<gene>
    <name evidence="1" type="ORF">AB4566_13745</name>
</gene>
<dbReference type="Proteomes" id="UP001570417">
    <property type="component" value="Unassembled WGS sequence"/>
</dbReference>